<dbReference type="Proteomes" id="UP000275772">
    <property type="component" value="Unassembled WGS sequence"/>
</dbReference>
<name>A0A383US70_BLUHO</name>
<protein>
    <submittedName>
        <fullName evidence="1">Uncharacterized protein</fullName>
    </submittedName>
</protein>
<accession>A0A383US70</accession>
<evidence type="ECO:0000313" key="1">
    <source>
        <dbReference type="EMBL" id="SZF02190.1"/>
    </source>
</evidence>
<evidence type="ECO:0000313" key="2">
    <source>
        <dbReference type="Proteomes" id="UP000275772"/>
    </source>
</evidence>
<gene>
    <name evidence="1" type="ORF">BLGHR1_12967</name>
</gene>
<dbReference type="AlphaFoldDB" id="A0A383US70"/>
<dbReference type="EMBL" id="UNSH01000041">
    <property type="protein sequence ID" value="SZF02190.1"/>
    <property type="molecule type" value="Genomic_DNA"/>
</dbReference>
<sequence length="47" mass="5244">MGFSRFLVLGKKNQKGSPHTRYHSGQTDVVSLTLRGHLLAMHGRLNP</sequence>
<organism evidence="1 2">
    <name type="scientific">Blumeria hordei</name>
    <name type="common">Barley powdery mildew</name>
    <name type="synonym">Blumeria graminis f. sp. hordei</name>
    <dbReference type="NCBI Taxonomy" id="2867405"/>
    <lineage>
        <taxon>Eukaryota</taxon>
        <taxon>Fungi</taxon>
        <taxon>Dikarya</taxon>
        <taxon>Ascomycota</taxon>
        <taxon>Pezizomycotina</taxon>
        <taxon>Leotiomycetes</taxon>
        <taxon>Erysiphales</taxon>
        <taxon>Erysiphaceae</taxon>
        <taxon>Blumeria</taxon>
    </lineage>
</organism>
<dbReference type="VEuPathDB" id="FungiDB:BLGHR1_12967"/>
<reference evidence="1 2" key="1">
    <citation type="submission" date="2017-11" db="EMBL/GenBank/DDBJ databases">
        <authorList>
            <person name="Kracher B."/>
        </authorList>
    </citation>
    <scope>NUCLEOTIDE SEQUENCE [LARGE SCALE GENOMIC DNA]</scope>
    <source>
        <strain evidence="1 2">RACE1</strain>
    </source>
</reference>
<proteinExistence type="predicted"/>